<reference evidence="2 3" key="1">
    <citation type="submission" date="2017-05" db="EMBL/GenBank/DDBJ databases">
        <title>Vagococcus spp. assemblies.</title>
        <authorList>
            <person name="Gulvik C.A."/>
        </authorList>
    </citation>
    <scope>NUCLEOTIDE SEQUENCE [LARGE SCALE GENOMIC DNA]</scope>
    <source>
        <strain evidence="2 3">NCFB 2777</strain>
    </source>
</reference>
<keyword evidence="3" id="KW-1185">Reference proteome</keyword>
<evidence type="ECO:0000256" key="1">
    <source>
        <dbReference type="ARBA" id="ARBA00022962"/>
    </source>
</evidence>
<dbReference type="RefSeq" id="WP_126778856.1">
    <property type="nucleotide sequence ID" value="NZ_CAUQJP010000003.1"/>
</dbReference>
<evidence type="ECO:0000313" key="2">
    <source>
        <dbReference type="EMBL" id="RST96897.1"/>
    </source>
</evidence>
<dbReference type="Gene3D" id="3.40.50.880">
    <property type="match status" value="1"/>
</dbReference>
<dbReference type="GO" id="GO:0000107">
    <property type="term" value="F:imidazoleglycerol-phosphate synthase activity"/>
    <property type="evidence" value="ECO:0007669"/>
    <property type="project" value="TreeGrafter"/>
</dbReference>
<protein>
    <submittedName>
        <fullName evidence="2">Uncharacterized protein</fullName>
    </submittedName>
</protein>
<dbReference type="InterPro" id="IPR010139">
    <property type="entry name" value="Imidazole-glycPsynth_HisH"/>
</dbReference>
<dbReference type="GO" id="GO:0000105">
    <property type="term" value="P:L-histidine biosynthetic process"/>
    <property type="evidence" value="ECO:0007669"/>
    <property type="project" value="InterPro"/>
</dbReference>
<dbReference type="PROSITE" id="PS51273">
    <property type="entry name" value="GATASE_TYPE_1"/>
    <property type="match status" value="1"/>
</dbReference>
<organism evidence="2 3">
    <name type="scientific">Vagococcus salmoninarum</name>
    <dbReference type="NCBI Taxonomy" id="2739"/>
    <lineage>
        <taxon>Bacteria</taxon>
        <taxon>Bacillati</taxon>
        <taxon>Bacillota</taxon>
        <taxon>Bacilli</taxon>
        <taxon>Lactobacillales</taxon>
        <taxon>Enterococcaceae</taxon>
        <taxon>Vagococcus</taxon>
    </lineage>
</organism>
<evidence type="ECO:0000313" key="3">
    <source>
        <dbReference type="Proteomes" id="UP000287239"/>
    </source>
</evidence>
<dbReference type="Proteomes" id="UP000287239">
    <property type="component" value="Unassembled WGS sequence"/>
</dbReference>
<keyword evidence="1" id="KW-0315">Glutamine amidotransferase</keyword>
<proteinExistence type="predicted"/>
<accession>A0A429ZT44</accession>
<dbReference type="PANTHER" id="PTHR42701:SF1">
    <property type="entry name" value="IMIDAZOLE GLYCEROL PHOSPHATE SYNTHASE SUBUNIT HISH"/>
    <property type="match status" value="1"/>
</dbReference>
<dbReference type="GeneID" id="98567684"/>
<sequence>MIVILSDAPAEQEELIKELVGLGFQATCTLSIPEIEKSSGIIIPDQESYEKAMRTLKGNQLVPVLKAAAKANKKIIGIGLGLHLLFEGQLGANYLTGLNLLEGLSEELPLEEESEHAFPAQGKLLGVAEDLMSQQEDQDLEVYFTKPYWVDCELELIKGLGQGSLKFPAIIQAENIWGLHFLPEKSGDVGRELLKKIITS</sequence>
<dbReference type="AlphaFoldDB" id="A0A429ZT44"/>
<dbReference type="EMBL" id="NGJU01000005">
    <property type="protein sequence ID" value="RST96897.1"/>
    <property type="molecule type" value="Genomic_DNA"/>
</dbReference>
<dbReference type="PANTHER" id="PTHR42701">
    <property type="entry name" value="IMIDAZOLE GLYCEROL PHOSPHATE SYNTHASE SUBUNIT HISH"/>
    <property type="match status" value="1"/>
</dbReference>
<dbReference type="InterPro" id="IPR029062">
    <property type="entry name" value="Class_I_gatase-like"/>
</dbReference>
<name>A0A429ZT44_9ENTE</name>
<dbReference type="OrthoDB" id="9807137at2"/>
<gene>
    <name evidence="2" type="ORF">CBF35_04820</name>
</gene>
<comment type="caution">
    <text evidence="2">The sequence shown here is derived from an EMBL/GenBank/DDBJ whole genome shotgun (WGS) entry which is preliminary data.</text>
</comment>
<dbReference type="SUPFAM" id="SSF52317">
    <property type="entry name" value="Class I glutamine amidotransferase-like"/>
    <property type="match status" value="1"/>
</dbReference>